<evidence type="ECO:0000313" key="3">
    <source>
        <dbReference type="Proteomes" id="UP000216246"/>
    </source>
</evidence>
<dbReference type="Proteomes" id="UP000216246">
    <property type="component" value="Chromosome"/>
</dbReference>
<organism evidence="2 3">
    <name type="scientific">Mycobacterium marseillense</name>
    <dbReference type="NCBI Taxonomy" id="701042"/>
    <lineage>
        <taxon>Bacteria</taxon>
        <taxon>Bacillati</taxon>
        <taxon>Actinomycetota</taxon>
        <taxon>Actinomycetes</taxon>
        <taxon>Mycobacteriales</taxon>
        <taxon>Mycobacteriaceae</taxon>
        <taxon>Mycobacterium</taxon>
        <taxon>Mycobacterium avium complex (MAC)</taxon>
    </lineage>
</organism>
<protein>
    <submittedName>
        <fullName evidence="2">Uncharacterized protein</fullName>
    </submittedName>
</protein>
<proteinExistence type="predicted"/>
<dbReference type="AlphaFoldDB" id="A0AAC9YMQ9"/>
<feature type="compositionally biased region" description="Basic residues" evidence="1">
    <location>
        <begin position="1"/>
        <end position="10"/>
    </location>
</feature>
<evidence type="ECO:0000313" key="2">
    <source>
        <dbReference type="EMBL" id="ASW92275.1"/>
    </source>
</evidence>
<feature type="compositionally biased region" description="Basic and acidic residues" evidence="1">
    <location>
        <begin position="19"/>
        <end position="33"/>
    </location>
</feature>
<name>A0AAC9YMQ9_9MYCO</name>
<gene>
    <name evidence="2" type="ORF">CKJ54_22140</name>
</gene>
<accession>A0AAC9YMQ9</accession>
<dbReference type="KEGG" id="mmal:CKJ54_22140"/>
<dbReference type="EMBL" id="CP023147">
    <property type="protein sequence ID" value="ASW92275.1"/>
    <property type="molecule type" value="Genomic_DNA"/>
</dbReference>
<feature type="region of interest" description="Disordered" evidence="1">
    <location>
        <begin position="50"/>
        <end position="82"/>
    </location>
</feature>
<reference evidence="2 3" key="1">
    <citation type="submission" date="2017-08" db="EMBL/GenBank/DDBJ databases">
        <title>Phylogentic analysis of Mycobacterium avium complex whole genomes.</title>
        <authorList>
            <person name="Caverly L.J."/>
            <person name="Spilker T."/>
            <person name="LiPuma J."/>
        </authorList>
    </citation>
    <scope>NUCLEOTIDE SEQUENCE [LARGE SCALE GENOMIC DNA]</scope>
    <source>
        <strain evidence="2 3">FLAC0026</strain>
    </source>
</reference>
<sequence length="82" mass="9128">MKKPGLRNGRRGASAAAAHRREDPINARPEHHSISSAVKCPQAWLPRAFGSKGRERCPHRQLPPERVALPRHSPTIRVSNGR</sequence>
<feature type="region of interest" description="Disordered" evidence="1">
    <location>
        <begin position="1"/>
        <end position="35"/>
    </location>
</feature>
<evidence type="ECO:0000256" key="1">
    <source>
        <dbReference type="SAM" id="MobiDB-lite"/>
    </source>
</evidence>